<gene>
    <name evidence="11" type="ORF">PSH88_25765</name>
</gene>
<keyword evidence="8" id="KW-0175">Coiled coil</keyword>
<evidence type="ECO:0000256" key="8">
    <source>
        <dbReference type="SAM" id="Coils"/>
    </source>
</evidence>
<organism evidence="11 12">
    <name type="scientific">Pseudomonas wuhanensis</name>
    <dbReference type="NCBI Taxonomy" id="2954098"/>
    <lineage>
        <taxon>Bacteria</taxon>
        <taxon>Pseudomonadati</taxon>
        <taxon>Pseudomonadota</taxon>
        <taxon>Gammaproteobacteria</taxon>
        <taxon>Pseudomonadales</taxon>
        <taxon>Pseudomonadaceae</taxon>
        <taxon>Pseudomonas</taxon>
    </lineage>
</organism>
<feature type="transmembrane region" description="Helical" evidence="9">
    <location>
        <begin position="297"/>
        <end position="321"/>
    </location>
</feature>
<dbReference type="Pfam" id="PF21431">
    <property type="entry name" value="Col-Pyo_DNase"/>
    <property type="match status" value="1"/>
</dbReference>
<name>A0ABY9GPN1_9PSED</name>
<reference evidence="11 12" key="1">
    <citation type="submission" date="2023-02" db="EMBL/GenBank/DDBJ databases">
        <title>Evolution of Hrp T3SS in non-pathogenic Pseudomonas fluorescens.</title>
        <authorList>
            <person name="Liao K."/>
            <person name="Wei H."/>
            <person name="Gu Y."/>
        </authorList>
    </citation>
    <scope>NUCLEOTIDE SEQUENCE [LARGE SCALE GENOMIC DNA]</scope>
    <source>
        <strain evidence="11 12">FP607</strain>
    </source>
</reference>
<dbReference type="InterPro" id="IPR003060">
    <property type="entry name" value="Pyocin_killer"/>
</dbReference>
<evidence type="ECO:0000313" key="12">
    <source>
        <dbReference type="Proteomes" id="UP001230768"/>
    </source>
</evidence>
<protein>
    <submittedName>
        <fullName evidence="11">S-type pyocin domain-containing protein</fullName>
    </submittedName>
</protein>
<dbReference type="EMBL" id="CP117430">
    <property type="protein sequence ID" value="WLI17608.1"/>
    <property type="molecule type" value="Genomic_DNA"/>
</dbReference>
<accession>A0ABY9GPN1</accession>
<evidence type="ECO:0000259" key="10">
    <source>
        <dbReference type="Pfam" id="PF06958"/>
    </source>
</evidence>
<dbReference type="Pfam" id="PF06958">
    <property type="entry name" value="Pyocin_S"/>
    <property type="match status" value="1"/>
</dbReference>
<keyword evidence="6" id="KW-0044">Antibiotic</keyword>
<evidence type="ECO:0000256" key="6">
    <source>
        <dbReference type="ARBA" id="ARBA00023022"/>
    </source>
</evidence>
<evidence type="ECO:0000256" key="9">
    <source>
        <dbReference type="SAM" id="Phobius"/>
    </source>
</evidence>
<dbReference type="PRINTS" id="PR01300">
    <property type="entry name" value="PYOCINKILLER"/>
</dbReference>
<evidence type="ECO:0000256" key="4">
    <source>
        <dbReference type="ARBA" id="ARBA00022759"/>
    </source>
</evidence>
<keyword evidence="3" id="KW-0540">Nuclease</keyword>
<evidence type="ECO:0000256" key="2">
    <source>
        <dbReference type="ARBA" id="ARBA00022529"/>
    </source>
</evidence>
<dbReference type="InterPro" id="IPR044925">
    <property type="entry name" value="His-Me_finger_sf"/>
</dbReference>
<dbReference type="Gene3D" id="3.90.540.10">
    <property type="entry name" value="Colicin/pyocin, DNase domain"/>
    <property type="match status" value="1"/>
</dbReference>
<keyword evidence="12" id="KW-1185">Reference proteome</keyword>
<keyword evidence="5" id="KW-0378">Hydrolase</keyword>
<keyword evidence="9" id="KW-1133">Transmembrane helix</keyword>
<dbReference type="InterPro" id="IPR016128">
    <property type="entry name" value="Pyosin/cloacin_T_dom"/>
</dbReference>
<dbReference type="InterPro" id="IPR003615">
    <property type="entry name" value="HNH_nuc"/>
</dbReference>
<feature type="coiled-coil region" evidence="8">
    <location>
        <begin position="169"/>
        <end position="234"/>
    </location>
</feature>
<keyword evidence="9" id="KW-0472">Membrane</keyword>
<dbReference type="InterPro" id="IPR037146">
    <property type="entry name" value="Colicin/pyocin_DNase_dom_sf"/>
</dbReference>
<proteinExistence type="inferred from homology"/>
<keyword evidence="7" id="KW-0078">Bacteriocin</keyword>
<keyword evidence="9" id="KW-0812">Transmembrane</keyword>
<dbReference type="SUPFAM" id="SSF69369">
    <property type="entry name" value="Cloacin translocation domain"/>
    <property type="match status" value="1"/>
</dbReference>
<sequence>MPQEKNILVNRGIPRKPSSPFGFGFGAGGASGPDHSDRGYDLMDSATDWLNDNNAYTEELFNENFKNIIHITNAELANTRAAVAAVVPPGTDVLEIELRTLELQLFKARTDHQEQIRVANLYYGHDPLTKGFEAPAGRRSGQIGYYRAVEKWNISYAAAYEAKFLAEQIKLLDARLATQNNAIADANEKAAAAAQGRAQAEARRVAEEQARMAAEAARKAKEAKEQEEIAAKRRTKTDAQLKKLYAFIAAMDAARANRPFPVSGSAVALGPVFTLATGRLATNPATTQAIRGALQSAVAVVIAAGTASAGAMMVGFAALLFPSPLGNSDRREMSIPPISDLVPDNLHNWSLSLSTSEPDDLHALSVPLSDLVPGGLPDLHAIAEANGYIELPVAMGSRTVGNTTEFFVAATHGTAAPSKMPVQLATLDTTLNAYRSYNPDAPSIGMTWTPIVKPNNASTSLPASERNVVVYDGTTVTALEGRVDTFPELDLYSFGGFITVFPAESGMPPVYTMFRDRRNEPGVASGFGQKISGTWLSSASQREGTPIPSQIADQLRGRQFKTFRAFRETFWKAVANDPFLIAQFTLFNKFDIRNGLSPSAPPSEQVGRRTKFEIHHVTLISEGGSVYDIDNLRLLTPKQHIETHSKNGEL</sequence>
<comment type="similarity">
    <text evidence="1">Belongs to the colicin/pyosin nuclease family.</text>
</comment>
<dbReference type="CDD" id="cd00085">
    <property type="entry name" value="HNHc"/>
    <property type="match status" value="1"/>
</dbReference>
<dbReference type="SUPFAM" id="SSF54060">
    <property type="entry name" value="His-Me finger endonucleases"/>
    <property type="match status" value="1"/>
</dbReference>
<evidence type="ECO:0000256" key="5">
    <source>
        <dbReference type="ARBA" id="ARBA00022801"/>
    </source>
</evidence>
<evidence type="ECO:0000256" key="3">
    <source>
        <dbReference type="ARBA" id="ARBA00022722"/>
    </source>
</evidence>
<evidence type="ECO:0000256" key="1">
    <source>
        <dbReference type="ARBA" id="ARBA00006811"/>
    </source>
</evidence>
<keyword evidence="4" id="KW-0255">Endonuclease</keyword>
<evidence type="ECO:0000256" key="7">
    <source>
        <dbReference type="ARBA" id="ARBA00023048"/>
    </source>
</evidence>
<evidence type="ECO:0000313" key="11">
    <source>
        <dbReference type="EMBL" id="WLI17608.1"/>
    </source>
</evidence>
<dbReference type="InterPro" id="IPR036302">
    <property type="entry name" value="Pyosin/cloacin_T_dom_sf"/>
</dbReference>
<dbReference type="Proteomes" id="UP001230768">
    <property type="component" value="Chromosome"/>
</dbReference>
<keyword evidence="2" id="KW-0929">Antimicrobial</keyword>
<dbReference type="RefSeq" id="WP_305423451.1">
    <property type="nucleotide sequence ID" value="NZ_CP117430.1"/>
</dbReference>
<feature type="domain" description="Pyosin/cloacin translocation" evidence="10">
    <location>
        <begin position="379"/>
        <end position="513"/>
    </location>
</feature>